<dbReference type="Proteomes" id="UP000184184">
    <property type="component" value="Unassembled WGS sequence"/>
</dbReference>
<dbReference type="Gene3D" id="3.20.20.140">
    <property type="entry name" value="Metal-dependent hydrolases"/>
    <property type="match status" value="1"/>
</dbReference>
<evidence type="ECO:0000256" key="4">
    <source>
        <dbReference type="ARBA" id="ARBA00051722"/>
    </source>
</evidence>
<keyword evidence="3 5" id="KW-0904">Protein phosphatase</keyword>
<evidence type="ECO:0000256" key="2">
    <source>
        <dbReference type="ARBA" id="ARBA00022801"/>
    </source>
</evidence>
<dbReference type="PIRSF" id="PIRSF016557">
    <property type="entry name" value="Caps_synth_CpsB"/>
    <property type="match status" value="1"/>
</dbReference>
<dbReference type="EMBL" id="FRCZ01000001">
    <property type="protein sequence ID" value="SHM59805.1"/>
    <property type="molecule type" value="Genomic_DNA"/>
</dbReference>
<dbReference type="PANTHER" id="PTHR39181:SF1">
    <property type="entry name" value="TYROSINE-PROTEIN PHOSPHATASE YWQE"/>
    <property type="match status" value="1"/>
</dbReference>
<evidence type="ECO:0000256" key="1">
    <source>
        <dbReference type="ARBA" id="ARBA00005750"/>
    </source>
</evidence>
<evidence type="ECO:0000313" key="7">
    <source>
        <dbReference type="Proteomes" id="UP000184184"/>
    </source>
</evidence>
<dbReference type="GO" id="GO:0030145">
    <property type="term" value="F:manganese ion binding"/>
    <property type="evidence" value="ECO:0007669"/>
    <property type="project" value="UniProtKB-UniRule"/>
</dbReference>
<dbReference type="InterPro" id="IPR016667">
    <property type="entry name" value="Caps_polysacc_synth_CpsB/CapC"/>
</dbReference>
<comment type="catalytic activity">
    <reaction evidence="4 5">
        <text>O-phospho-L-tyrosyl-[protein] + H2O = L-tyrosyl-[protein] + phosphate</text>
        <dbReference type="Rhea" id="RHEA:10684"/>
        <dbReference type="Rhea" id="RHEA-COMP:10136"/>
        <dbReference type="Rhea" id="RHEA-COMP:20101"/>
        <dbReference type="ChEBI" id="CHEBI:15377"/>
        <dbReference type="ChEBI" id="CHEBI:43474"/>
        <dbReference type="ChEBI" id="CHEBI:46858"/>
        <dbReference type="ChEBI" id="CHEBI:61978"/>
        <dbReference type="EC" id="3.1.3.48"/>
    </reaction>
</comment>
<evidence type="ECO:0000313" key="6">
    <source>
        <dbReference type="EMBL" id="SHM59805.1"/>
    </source>
</evidence>
<dbReference type="Pfam" id="PF19567">
    <property type="entry name" value="CpsB_CapC"/>
    <property type="match status" value="1"/>
</dbReference>
<dbReference type="PANTHER" id="PTHR39181">
    <property type="entry name" value="TYROSINE-PROTEIN PHOSPHATASE YWQE"/>
    <property type="match status" value="1"/>
</dbReference>
<dbReference type="OrthoDB" id="9788539at2"/>
<accession>A0A1M7K3L3</accession>
<proteinExistence type="inferred from homology"/>
<name>A0A1M7K3L3_9BACI</name>
<keyword evidence="2 5" id="KW-0378">Hydrolase</keyword>
<gene>
    <name evidence="6" type="ORF">SAMN05216179_0562</name>
</gene>
<dbReference type="EC" id="3.1.3.48" evidence="5"/>
<dbReference type="GO" id="GO:0004725">
    <property type="term" value="F:protein tyrosine phosphatase activity"/>
    <property type="evidence" value="ECO:0007669"/>
    <property type="project" value="UniProtKB-UniRule"/>
</dbReference>
<dbReference type="RefSeq" id="WP_073199429.1">
    <property type="nucleotide sequence ID" value="NZ_FRCZ01000001.1"/>
</dbReference>
<dbReference type="STRING" id="1027249.SAMN05216179_0562"/>
<sequence length="255" mass="29073">MLDINTYILPINRESVSDIASSIMMAKEAEKTGITNIIAAPRYIQGKLESNKDTIINLVNKLNEKLYAENVNVELIATQTIRITGDLEQALEKQTLLFHGKDPKYVLIELMYDHIPAYMKQLCYDIQLKGYKPILIHPEKNTVIQDDPNHLYSLVKNGALVQVSAKSLLGKKGKKLQKNTMQLLNHNLVHFVGSDTAETKHYYMEEAWQTLKRNVSIDQLYTMQDNMNLLVNGQMIQGEEPFPIKKKKILGIFNG</sequence>
<protein>
    <recommendedName>
        <fullName evidence="5">Tyrosine-protein phosphatase</fullName>
        <ecNumber evidence="5">3.1.3.48</ecNumber>
    </recommendedName>
</protein>
<keyword evidence="7" id="KW-1185">Reference proteome</keyword>
<reference evidence="6 7" key="1">
    <citation type="submission" date="2016-11" db="EMBL/GenBank/DDBJ databases">
        <authorList>
            <person name="Jaros S."/>
            <person name="Januszkiewicz K."/>
            <person name="Wedrychowicz H."/>
        </authorList>
    </citation>
    <scope>NUCLEOTIDE SEQUENCE [LARGE SCALE GENOMIC DNA]</scope>
    <source>
        <strain evidence="6 7">CGMCC 1.10681</strain>
    </source>
</reference>
<organism evidence="6 7">
    <name type="scientific">Gracilibacillus kekensis</name>
    <dbReference type="NCBI Taxonomy" id="1027249"/>
    <lineage>
        <taxon>Bacteria</taxon>
        <taxon>Bacillati</taxon>
        <taxon>Bacillota</taxon>
        <taxon>Bacilli</taxon>
        <taxon>Bacillales</taxon>
        <taxon>Bacillaceae</taxon>
        <taxon>Gracilibacillus</taxon>
    </lineage>
</organism>
<comment type="similarity">
    <text evidence="1 5">Belongs to the metallo-dependent hydrolases superfamily. CpsB/CapC family.</text>
</comment>
<dbReference type="AlphaFoldDB" id="A0A1M7K3L3"/>
<evidence type="ECO:0000256" key="5">
    <source>
        <dbReference type="PIRNR" id="PIRNR016557"/>
    </source>
</evidence>
<evidence type="ECO:0000256" key="3">
    <source>
        <dbReference type="ARBA" id="ARBA00022912"/>
    </source>
</evidence>